<evidence type="ECO:0000313" key="2">
    <source>
        <dbReference type="EMBL" id="ORY54060.1"/>
    </source>
</evidence>
<keyword evidence="3" id="KW-1185">Reference proteome</keyword>
<feature type="compositionally biased region" description="Basic and acidic residues" evidence="1">
    <location>
        <begin position="142"/>
        <end position="152"/>
    </location>
</feature>
<evidence type="ECO:0000313" key="3">
    <source>
        <dbReference type="Proteomes" id="UP000193920"/>
    </source>
</evidence>
<sequence>MNSEIKTQIHTQQSTDSNMDNLVDYSKEFKLEMENSISIYFSKCDGDSDDNQSVKSTTTHNETLIDNTSKDVEYVTPTSLKGISDFMIHQVFSTERIVPIESDDEDSKLEATEVVEVPTSTENKMSSFNSDDTLNNNNDAESSEKEKEKEKEKEEEDQTNPHRSKTISKSFADEFINLLNINMKELNSKNDDFHVIGLKKIEETKENTEKVLPTNSNETNEIKVKEEKTNPENNDNKPKSNKKKSKYISLFNLEKGHSFHISHSKSTSEKSTSKTLNDASEPLIKEMKKSKSKLDLFRIFKNIKKKIQKY</sequence>
<accession>A0A1Y2D480</accession>
<dbReference type="Proteomes" id="UP000193920">
    <property type="component" value="Unassembled WGS sequence"/>
</dbReference>
<proteinExistence type="predicted"/>
<gene>
    <name evidence="2" type="ORF">LY90DRAFT_670276</name>
</gene>
<organism evidence="2 3">
    <name type="scientific">Neocallimastix californiae</name>
    <dbReference type="NCBI Taxonomy" id="1754190"/>
    <lineage>
        <taxon>Eukaryota</taxon>
        <taxon>Fungi</taxon>
        <taxon>Fungi incertae sedis</taxon>
        <taxon>Chytridiomycota</taxon>
        <taxon>Chytridiomycota incertae sedis</taxon>
        <taxon>Neocallimastigomycetes</taxon>
        <taxon>Neocallimastigales</taxon>
        <taxon>Neocallimastigaceae</taxon>
        <taxon>Neocallimastix</taxon>
    </lineage>
</organism>
<evidence type="ECO:0000256" key="1">
    <source>
        <dbReference type="SAM" id="MobiDB-lite"/>
    </source>
</evidence>
<feature type="region of interest" description="Disordered" evidence="1">
    <location>
        <begin position="114"/>
        <end position="168"/>
    </location>
</feature>
<reference evidence="2 3" key="1">
    <citation type="submission" date="2016-08" db="EMBL/GenBank/DDBJ databases">
        <title>A Parts List for Fungal Cellulosomes Revealed by Comparative Genomics.</title>
        <authorList>
            <consortium name="DOE Joint Genome Institute"/>
            <person name="Haitjema C.H."/>
            <person name="Gilmore S.P."/>
            <person name="Henske J.K."/>
            <person name="Solomon K.V."/>
            <person name="De Groot R."/>
            <person name="Kuo A."/>
            <person name="Mondo S.J."/>
            <person name="Salamov A.A."/>
            <person name="Labutti K."/>
            <person name="Zhao Z."/>
            <person name="Chiniquy J."/>
            <person name="Barry K."/>
            <person name="Brewer H.M."/>
            <person name="Purvine S.O."/>
            <person name="Wright A.T."/>
            <person name="Boxma B."/>
            <person name="Van Alen T."/>
            <person name="Hackstein J.H."/>
            <person name="Baker S.E."/>
            <person name="Grigoriev I.V."/>
            <person name="O'Malley M.A."/>
        </authorList>
    </citation>
    <scope>NUCLEOTIDE SEQUENCE [LARGE SCALE GENOMIC DNA]</scope>
    <source>
        <strain evidence="2 3">G1</strain>
    </source>
</reference>
<feature type="compositionally biased region" description="Polar residues" evidence="1">
    <location>
        <begin position="118"/>
        <end position="140"/>
    </location>
</feature>
<comment type="caution">
    <text evidence="2">The sequence shown here is derived from an EMBL/GenBank/DDBJ whole genome shotgun (WGS) entry which is preliminary data.</text>
</comment>
<protein>
    <submittedName>
        <fullName evidence="2">Uncharacterized protein</fullName>
    </submittedName>
</protein>
<dbReference type="EMBL" id="MCOG01000089">
    <property type="protein sequence ID" value="ORY54060.1"/>
    <property type="molecule type" value="Genomic_DNA"/>
</dbReference>
<feature type="region of interest" description="Disordered" evidence="1">
    <location>
        <begin position="206"/>
        <end position="246"/>
    </location>
</feature>
<dbReference type="AlphaFoldDB" id="A0A1Y2D480"/>
<name>A0A1Y2D480_9FUNG</name>
<feature type="compositionally biased region" description="Basic and acidic residues" evidence="1">
    <location>
        <begin position="220"/>
        <end position="238"/>
    </location>
</feature>